<evidence type="ECO:0000313" key="4">
    <source>
        <dbReference type="Proteomes" id="UP000184330"/>
    </source>
</evidence>
<keyword evidence="1" id="KW-0812">Transmembrane</keyword>
<dbReference type="Proteomes" id="UP000184330">
    <property type="component" value="Unassembled WGS sequence"/>
</dbReference>
<evidence type="ECO:0000313" key="3">
    <source>
        <dbReference type="EMBL" id="CZR50946.1"/>
    </source>
</evidence>
<dbReference type="EMBL" id="FJOG01000001">
    <property type="protein sequence ID" value="CZR50946.1"/>
    <property type="molecule type" value="Genomic_DNA"/>
</dbReference>
<keyword evidence="4" id="KW-1185">Reference proteome</keyword>
<feature type="chain" id="PRO_5009875138" evidence="2">
    <location>
        <begin position="20"/>
        <end position="232"/>
    </location>
</feature>
<name>A0A1L7WDT1_9HELO</name>
<evidence type="ECO:0000256" key="2">
    <source>
        <dbReference type="SAM" id="SignalP"/>
    </source>
</evidence>
<keyword evidence="1" id="KW-1133">Transmembrane helix</keyword>
<keyword evidence="1" id="KW-0472">Membrane</keyword>
<gene>
    <name evidence="3" type="ORF">PAC_00820</name>
</gene>
<keyword evidence="2" id="KW-0732">Signal</keyword>
<sequence length="232" mass="23940">MKFFLLIVLTAFSLTEVAAQSTCTSANAHPIDADVAFVAFWTILAVDWLAIAIIVKRSDTPSLDKRTQLTCSATEQCLSFKNSPFCYDRTAKTFHAADGTTGNFNTGAYTLPDGRQGNLYSGPYPTLTSGEITAVQTSTGLTMTTSSPLAVGTSTAVQSSGSVVSSPAGASVLASTSAGKAGSGTTSTAPGTVVTQTSVTVLKSAARSAEKYGGSWSLLLSGFTMTIIGLWM</sequence>
<protein>
    <submittedName>
        <fullName evidence="3">Uncharacterized protein</fullName>
    </submittedName>
</protein>
<accession>A0A1L7WDT1</accession>
<feature type="signal peptide" evidence="2">
    <location>
        <begin position="1"/>
        <end position="19"/>
    </location>
</feature>
<dbReference type="OrthoDB" id="3559204at2759"/>
<evidence type="ECO:0000256" key="1">
    <source>
        <dbReference type="SAM" id="Phobius"/>
    </source>
</evidence>
<proteinExistence type="predicted"/>
<organism evidence="3 4">
    <name type="scientific">Phialocephala subalpina</name>
    <dbReference type="NCBI Taxonomy" id="576137"/>
    <lineage>
        <taxon>Eukaryota</taxon>
        <taxon>Fungi</taxon>
        <taxon>Dikarya</taxon>
        <taxon>Ascomycota</taxon>
        <taxon>Pezizomycotina</taxon>
        <taxon>Leotiomycetes</taxon>
        <taxon>Helotiales</taxon>
        <taxon>Mollisiaceae</taxon>
        <taxon>Phialocephala</taxon>
        <taxon>Phialocephala fortinii species complex</taxon>
    </lineage>
</organism>
<feature type="transmembrane region" description="Helical" evidence="1">
    <location>
        <begin position="212"/>
        <end position="231"/>
    </location>
</feature>
<reference evidence="3 4" key="1">
    <citation type="submission" date="2016-03" db="EMBL/GenBank/DDBJ databases">
        <authorList>
            <person name="Ploux O."/>
        </authorList>
    </citation>
    <scope>NUCLEOTIDE SEQUENCE [LARGE SCALE GENOMIC DNA]</scope>
    <source>
        <strain evidence="3 4">UAMH 11012</strain>
    </source>
</reference>
<feature type="transmembrane region" description="Helical" evidence="1">
    <location>
        <begin position="35"/>
        <end position="55"/>
    </location>
</feature>
<dbReference type="AlphaFoldDB" id="A0A1L7WDT1"/>